<dbReference type="EMBL" id="JARBDR010000496">
    <property type="protein sequence ID" value="KAJ8311710.1"/>
    <property type="molecule type" value="Genomic_DNA"/>
</dbReference>
<evidence type="ECO:0000313" key="2">
    <source>
        <dbReference type="EMBL" id="KAJ8311710.1"/>
    </source>
</evidence>
<protein>
    <submittedName>
        <fullName evidence="2">Uncharacterized protein</fullName>
    </submittedName>
</protein>
<accession>A0ABQ9F622</accession>
<comment type="caution">
    <text evidence="2">The sequence shown here is derived from an EMBL/GenBank/DDBJ whole genome shotgun (WGS) entry which is preliminary data.</text>
</comment>
<organism evidence="2 3">
    <name type="scientific">Tegillarca granosa</name>
    <name type="common">Malaysian cockle</name>
    <name type="synonym">Anadara granosa</name>
    <dbReference type="NCBI Taxonomy" id="220873"/>
    <lineage>
        <taxon>Eukaryota</taxon>
        <taxon>Metazoa</taxon>
        <taxon>Spiralia</taxon>
        <taxon>Lophotrochozoa</taxon>
        <taxon>Mollusca</taxon>
        <taxon>Bivalvia</taxon>
        <taxon>Autobranchia</taxon>
        <taxon>Pteriomorphia</taxon>
        <taxon>Arcoida</taxon>
        <taxon>Arcoidea</taxon>
        <taxon>Arcidae</taxon>
        <taxon>Tegillarca</taxon>
    </lineage>
</organism>
<sequence>MSTFESFSMVPSLCPLETLHNNLTMKYMLEFLTRAATYKFVTPISSPPKGGSTPISLTSPRPTNTMNMKASLPSSSSSSAGPSSPTSASTPMDILTKLKIYISAQQETGNVVEPSLDSSHNTTPSNSDSQFI</sequence>
<evidence type="ECO:0000313" key="3">
    <source>
        <dbReference type="Proteomes" id="UP001217089"/>
    </source>
</evidence>
<reference evidence="2 3" key="1">
    <citation type="submission" date="2022-12" db="EMBL/GenBank/DDBJ databases">
        <title>Chromosome-level genome of Tegillarca granosa.</title>
        <authorList>
            <person name="Kim J."/>
        </authorList>
    </citation>
    <scope>NUCLEOTIDE SEQUENCE [LARGE SCALE GENOMIC DNA]</scope>
    <source>
        <strain evidence="2">Teg-2019</strain>
        <tissue evidence="2">Adductor muscle</tissue>
    </source>
</reference>
<name>A0ABQ9F622_TEGGR</name>
<feature type="region of interest" description="Disordered" evidence="1">
    <location>
        <begin position="43"/>
        <end position="90"/>
    </location>
</feature>
<feature type="region of interest" description="Disordered" evidence="1">
    <location>
        <begin position="110"/>
        <end position="132"/>
    </location>
</feature>
<evidence type="ECO:0000256" key="1">
    <source>
        <dbReference type="SAM" id="MobiDB-lite"/>
    </source>
</evidence>
<feature type="compositionally biased region" description="Polar residues" evidence="1">
    <location>
        <begin position="116"/>
        <end position="132"/>
    </location>
</feature>
<feature type="compositionally biased region" description="Polar residues" evidence="1">
    <location>
        <begin position="53"/>
        <end position="68"/>
    </location>
</feature>
<gene>
    <name evidence="2" type="ORF">KUTeg_011065</name>
</gene>
<dbReference type="Proteomes" id="UP001217089">
    <property type="component" value="Unassembled WGS sequence"/>
</dbReference>
<feature type="compositionally biased region" description="Low complexity" evidence="1">
    <location>
        <begin position="70"/>
        <end position="90"/>
    </location>
</feature>
<proteinExistence type="predicted"/>
<keyword evidence="3" id="KW-1185">Reference proteome</keyword>